<protein>
    <submittedName>
        <fullName evidence="1">Uncharacterized protein</fullName>
    </submittedName>
</protein>
<sequence>MIERVARAIFDVCGIDGVTLPWEKTDQGTRDLHMEWAKAAIEAMRTPTEAMISEMESAASFGIGKPNDDEAIPRVWQWGIDAALKEQGKAG</sequence>
<evidence type="ECO:0000313" key="1">
    <source>
        <dbReference type="EMBL" id="QND42941.1"/>
    </source>
</evidence>
<evidence type="ECO:0000313" key="2">
    <source>
        <dbReference type="Proteomes" id="UP000515518"/>
    </source>
</evidence>
<dbReference type="AlphaFoldDB" id="A0A7G6RL09"/>
<name>A0A7G6RL09_RHILV</name>
<reference evidence="2" key="1">
    <citation type="journal article" date="2020" name="Mol. Plant Microbe">
        <title>Rhizobial microsymbionts of the narrowly endemic Oxytropis species growing in Kamchatka are characterized by significant genetic diversity and possess a set of genes that are associated with T3SS and T6SS secretion systems and can affect the development of symbiosis.</title>
        <authorList>
            <person name="Safronova V."/>
            <person name="Guro P."/>
            <person name="Sazanova A."/>
            <person name="Kuznetsova I."/>
            <person name="Belimov A."/>
            <person name="Yakubov V."/>
            <person name="Chirak E."/>
            <person name="Afonin A."/>
            <person name="Gogolev Y."/>
            <person name="Andronov E."/>
            <person name="Tikhonovich I."/>
        </authorList>
    </citation>
    <scope>NUCLEOTIDE SEQUENCE [LARGE SCALE GENOMIC DNA]</scope>
    <source>
        <strain evidence="2">RCAM0610</strain>
    </source>
</reference>
<organism evidence="1 2">
    <name type="scientific">Rhizobium leguminosarum bv. viciae</name>
    <dbReference type="NCBI Taxonomy" id="387"/>
    <lineage>
        <taxon>Bacteria</taxon>
        <taxon>Pseudomonadati</taxon>
        <taxon>Pseudomonadota</taxon>
        <taxon>Alphaproteobacteria</taxon>
        <taxon>Hyphomicrobiales</taxon>
        <taxon>Rhizobiaceae</taxon>
        <taxon>Rhizobium/Agrobacterium group</taxon>
        <taxon>Rhizobium</taxon>
    </lineage>
</organism>
<dbReference type="EMBL" id="CP050549">
    <property type="protein sequence ID" value="QND42941.1"/>
    <property type="molecule type" value="Genomic_DNA"/>
</dbReference>
<accession>A0A7G6RL09</accession>
<dbReference type="Proteomes" id="UP000515518">
    <property type="component" value="Chromosome"/>
</dbReference>
<gene>
    <name evidence="1" type="ORF">HB770_20745</name>
</gene>
<proteinExistence type="predicted"/>